<sequence length="182" mass="19277">MAELLALVSGIGLITPEAKRTWTWEMACAPPGYEQPFEDQVDGIASNASLAGGFGWQPGSAGFEGNIPNSRLLFVLLNSSQSADCSEINSISPSHGRPGQLRATAPVAAFQGSSRARDWLKPVPGAGEPLGPHAPAAGARALCFSDGKWLWAKGAFLQKIFTFVKVLPFFPINIGVKMFSFG</sequence>
<reference evidence="1 2" key="2">
    <citation type="submission" date="2019-04" db="EMBL/GenBank/DDBJ databases">
        <title>The genome sequence of big-headed turtle.</title>
        <authorList>
            <person name="Gong S."/>
        </authorList>
    </citation>
    <scope>NUCLEOTIDE SEQUENCE [LARGE SCALE GENOMIC DNA]</scope>
    <source>
        <strain evidence="1">DO16091913</strain>
        <tissue evidence="1">Muscle</tissue>
    </source>
</reference>
<accession>A0A4D9DUG9</accession>
<protein>
    <submittedName>
        <fullName evidence="1">Gametogenetin</fullName>
    </submittedName>
</protein>
<reference evidence="1 2" key="1">
    <citation type="submission" date="2019-04" db="EMBL/GenBank/DDBJ databases">
        <title>Draft genome of the big-headed turtle Platysternon megacephalum.</title>
        <authorList>
            <person name="Gong S."/>
        </authorList>
    </citation>
    <scope>NUCLEOTIDE SEQUENCE [LARGE SCALE GENOMIC DNA]</scope>
    <source>
        <strain evidence="1">DO16091913</strain>
        <tissue evidence="1">Muscle</tissue>
    </source>
</reference>
<gene>
    <name evidence="1" type="ORF">DR999_PMT16963</name>
</gene>
<evidence type="ECO:0000313" key="2">
    <source>
        <dbReference type="Proteomes" id="UP000297703"/>
    </source>
</evidence>
<organism evidence="1 2">
    <name type="scientific">Platysternon megacephalum</name>
    <name type="common">big-headed turtle</name>
    <dbReference type="NCBI Taxonomy" id="55544"/>
    <lineage>
        <taxon>Eukaryota</taxon>
        <taxon>Metazoa</taxon>
        <taxon>Chordata</taxon>
        <taxon>Craniata</taxon>
        <taxon>Vertebrata</taxon>
        <taxon>Euteleostomi</taxon>
        <taxon>Archelosauria</taxon>
        <taxon>Testudinata</taxon>
        <taxon>Testudines</taxon>
        <taxon>Cryptodira</taxon>
        <taxon>Durocryptodira</taxon>
        <taxon>Testudinoidea</taxon>
        <taxon>Platysternidae</taxon>
        <taxon>Platysternon</taxon>
    </lineage>
</organism>
<proteinExistence type="predicted"/>
<dbReference type="AlphaFoldDB" id="A0A4D9DUG9"/>
<dbReference type="Proteomes" id="UP000297703">
    <property type="component" value="Unassembled WGS sequence"/>
</dbReference>
<keyword evidence="2" id="KW-1185">Reference proteome</keyword>
<comment type="caution">
    <text evidence="1">The sequence shown here is derived from an EMBL/GenBank/DDBJ whole genome shotgun (WGS) entry which is preliminary data.</text>
</comment>
<name>A0A4D9DUG9_9SAUR</name>
<evidence type="ECO:0000313" key="1">
    <source>
        <dbReference type="EMBL" id="TFK00897.1"/>
    </source>
</evidence>
<dbReference type="EMBL" id="QXTE01000252">
    <property type="protein sequence ID" value="TFK00897.1"/>
    <property type="molecule type" value="Genomic_DNA"/>
</dbReference>